<organism evidence="5 6">
    <name type="scientific">Phenylobacterium parvum</name>
    <dbReference type="NCBI Taxonomy" id="2201350"/>
    <lineage>
        <taxon>Bacteria</taxon>
        <taxon>Pseudomonadati</taxon>
        <taxon>Pseudomonadota</taxon>
        <taxon>Alphaproteobacteria</taxon>
        <taxon>Caulobacterales</taxon>
        <taxon>Caulobacteraceae</taxon>
        <taxon>Phenylobacterium</taxon>
    </lineage>
</organism>
<dbReference type="Pfam" id="PF01553">
    <property type="entry name" value="Acyltransferase"/>
    <property type="match status" value="1"/>
</dbReference>
<protein>
    <submittedName>
        <fullName evidence="5">Acyltransferase</fullName>
    </submittedName>
</protein>
<proteinExistence type="predicted"/>
<keyword evidence="3 5" id="KW-0012">Acyltransferase</keyword>
<feature type="domain" description="Phospholipid/glycerol acyltransferase" evidence="4">
    <location>
        <begin position="88"/>
        <end position="211"/>
    </location>
</feature>
<comment type="pathway">
    <text evidence="1">Lipid metabolism.</text>
</comment>
<evidence type="ECO:0000256" key="1">
    <source>
        <dbReference type="ARBA" id="ARBA00005189"/>
    </source>
</evidence>
<keyword evidence="6" id="KW-1185">Reference proteome</keyword>
<dbReference type="EMBL" id="CP029479">
    <property type="protein sequence ID" value="AWM78665.1"/>
    <property type="molecule type" value="Genomic_DNA"/>
</dbReference>
<dbReference type="AlphaFoldDB" id="A0A2Z3HUX6"/>
<dbReference type="RefSeq" id="WP_110451231.1">
    <property type="nucleotide sequence ID" value="NZ_CP029479.1"/>
</dbReference>
<evidence type="ECO:0000259" key="4">
    <source>
        <dbReference type="SMART" id="SM00563"/>
    </source>
</evidence>
<dbReference type="PANTHER" id="PTHR10434:SF66">
    <property type="entry name" value="PHOSPHOLIPID_GLYCEROL ACYLTRANSFERASE DOMAIN-CONTAINING PROTEIN"/>
    <property type="match status" value="1"/>
</dbReference>
<dbReference type="PANTHER" id="PTHR10434">
    <property type="entry name" value="1-ACYL-SN-GLYCEROL-3-PHOSPHATE ACYLTRANSFERASE"/>
    <property type="match status" value="1"/>
</dbReference>
<evidence type="ECO:0000256" key="2">
    <source>
        <dbReference type="ARBA" id="ARBA00022679"/>
    </source>
</evidence>
<evidence type="ECO:0000256" key="3">
    <source>
        <dbReference type="ARBA" id="ARBA00023315"/>
    </source>
</evidence>
<name>A0A2Z3HUX6_9CAUL</name>
<dbReference type="SUPFAM" id="SSF69593">
    <property type="entry name" value="Glycerol-3-phosphate (1)-acyltransferase"/>
    <property type="match status" value="1"/>
</dbReference>
<accession>A0A2Z3HUX6</accession>
<reference evidence="6" key="1">
    <citation type="submission" date="2018-05" db="EMBL/GenBank/DDBJ databases">
        <title>Genome sequencing of Phenylobacterium sp. HYN0004.</title>
        <authorList>
            <person name="Yi H."/>
            <person name="Baek C."/>
        </authorList>
    </citation>
    <scope>NUCLEOTIDE SEQUENCE [LARGE SCALE GENOMIC DNA]</scope>
    <source>
        <strain evidence="6">HYN0004</strain>
    </source>
</reference>
<gene>
    <name evidence="5" type="ORF">HYN04_00655</name>
</gene>
<dbReference type="Proteomes" id="UP000247763">
    <property type="component" value="Chromosome"/>
</dbReference>
<evidence type="ECO:0000313" key="5">
    <source>
        <dbReference type="EMBL" id="AWM78665.1"/>
    </source>
</evidence>
<dbReference type="GO" id="GO:0006654">
    <property type="term" value="P:phosphatidic acid biosynthetic process"/>
    <property type="evidence" value="ECO:0007669"/>
    <property type="project" value="TreeGrafter"/>
</dbReference>
<dbReference type="SMART" id="SM00563">
    <property type="entry name" value="PlsC"/>
    <property type="match status" value="1"/>
</dbReference>
<dbReference type="KEGG" id="phb:HYN04_00655"/>
<dbReference type="GO" id="GO:0003841">
    <property type="term" value="F:1-acylglycerol-3-phosphate O-acyltransferase activity"/>
    <property type="evidence" value="ECO:0007669"/>
    <property type="project" value="TreeGrafter"/>
</dbReference>
<keyword evidence="2 5" id="KW-0808">Transferase</keyword>
<dbReference type="OrthoDB" id="1113830at2"/>
<sequence>MSAPVPAGPGQHIVDVLIAERAPRLASSPAWPLARPLLYRLLNYRRARQMADAVAPMGGREALDYVSRLLEVKVEVRGLERIPEAGRLVIVSNHPTGIADGIAAWDALRGRRPDLCFYANADAHRVVPGFSDVLIPVEWVEAKRTRERTRTTLQMTREAMEAGRALAIFPAGRLARRGLDGALSDPPWMSSALSIARRHEAPVAPVHMTGPWSTLFHAFDRVSQELRDITLFHELLNKRGGRFTLTVGPLIPPDRLEADADVATAAVKAYVETVLPRDPDRPY</sequence>
<dbReference type="InterPro" id="IPR002123">
    <property type="entry name" value="Plipid/glycerol_acylTrfase"/>
</dbReference>
<evidence type="ECO:0000313" key="6">
    <source>
        <dbReference type="Proteomes" id="UP000247763"/>
    </source>
</evidence>